<keyword evidence="3" id="KW-1185">Reference proteome</keyword>
<evidence type="ECO:0000313" key="3">
    <source>
        <dbReference type="Proteomes" id="UP000321249"/>
    </source>
</evidence>
<dbReference type="OrthoDB" id="7427399at2"/>
<feature type="compositionally biased region" description="Low complexity" evidence="1">
    <location>
        <begin position="49"/>
        <end position="73"/>
    </location>
</feature>
<accession>A0A5C6TT53</accession>
<organism evidence="2 3">
    <name type="scientific">Allosphingosinicella ginsenosidimutans</name>
    <dbReference type="NCBI Taxonomy" id="1176539"/>
    <lineage>
        <taxon>Bacteria</taxon>
        <taxon>Pseudomonadati</taxon>
        <taxon>Pseudomonadota</taxon>
        <taxon>Alphaproteobacteria</taxon>
        <taxon>Sphingomonadales</taxon>
        <taxon>Sphingomonadaceae</taxon>
        <taxon>Allosphingosinicella</taxon>
    </lineage>
</organism>
<dbReference type="Proteomes" id="UP000321249">
    <property type="component" value="Unassembled WGS sequence"/>
</dbReference>
<reference evidence="2 3" key="1">
    <citation type="journal article" date="2015" name="J. Microbiol.">
        <title>Sphingosinicella ginsenosidimutans sp. nov., with ginsenoside converting activity.</title>
        <authorList>
            <person name="Kim J.K."/>
            <person name="Kang M.S."/>
            <person name="Park S.C."/>
            <person name="Kim K.M."/>
            <person name="Choi K."/>
            <person name="Yoon M.H."/>
            <person name="Im W.T."/>
        </authorList>
    </citation>
    <scope>NUCLEOTIDE SEQUENCE [LARGE SCALE GENOMIC DNA]</scope>
    <source>
        <strain evidence="2 3">BS-11</strain>
    </source>
</reference>
<evidence type="ECO:0000256" key="1">
    <source>
        <dbReference type="SAM" id="MobiDB-lite"/>
    </source>
</evidence>
<feature type="region of interest" description="Disordered" evidence="1">
    <location>
        <begin position="32"/>
        <end position="105"/>
    </location>
</feature>
<feature type="compositionally biased region" description="Low complexity" evidence="1">
    <location>
        <begin position="95"/>
        <end position="104"/>
    </location>
</feature>
<dbReference type="AlphaFoldDB" id="A0A5C6TT53"/>
<dbReference type="EMBL" id="VOQQ01000001">
    <property type="protein sequence ID" value="TXC63181.1"/>
    <property type="molecule type" value="Genomic_DNA"/>
</dbReference>
<protein>
    <submittedName>
        <fullName evidence="2">Uncharacterized protein</fullName>
    </submittedName>
</protein>
<dbReference type="RefSeq" id="WP_147042593.1">
    <property type="nucleotide sequence ID" value="NZ_BAABIR010000005.1"/>
</dbReference>
<comment type="caution">
    <text evidence="2">The sequence shown here is derived from an EMBL/GenBank/DDBJ whole genome shotgun (WGS) entry which is preliminary data.</text>
</comment>
<sequence length="348" mass="35434">MNGPAPPLRFLGLVVGGWIGVRLLILYGPGLTTLPEPRMQGPTRGGTVASIAEPAPAGPPESASEAAVAPPASRGERVAAARSLRGRGRRLQPWTPAGAPGAGTDAEAHSFEASSIPPIANAAAGAPRAAPAIAPPVAGEAGSRWSASAWLLARPGDGRSLAPGGTLGGSQAGARLLYRLNGDAARPLALAARLYAPLRRTSGAEAAIGIDWRPAAAPLHLLAERRERIGRAGRSAFSVTLYGGRSFALPRDFRLDSYVQAGIVGAHRREGFVDGAARLSTPAGPFEVGGGLWGAAQPGVARLDAGPSASIRLTAGRSTLRLSADWRFRLAGRAKPASGPALTLAGDF</sequence>
<name>A0A5C6TT53_9SPHN</name>
<proteinExistence type="predicted"/>
<evidence type="ECO:0000313" key="2">
    <source>
        <dbReference type="EMBL" id="TXC63181.1"/>
    </source>
</evidence>
<gene>
    <name evidence="2" type="ORF">FRZ32_05600</name>
</gene>